<evidence type="ECO:0000313" key="2">
    <source>
        <dbReference type="Proteomes" id="UP000016587"/>
    </source>
</evidence>
<sequence>MAKREQMMLIAVGILLVGFLVYSLLGEDKPGPAEVAMTNEQLDAIKTKVMAEAQQEKFSDIELYKLEQAESPWTNSPYYDRVRDAVERQEQVKGAQLVSAESLKLHYTGFVAIDENLYAIINGLEYETGEEVADAPGVFLTNIKENEVILGQRNSTGDIVDQYLLPLAEDPLTLY</sequence>
<reference evidence="1 2" key="1">
    <citation type="journal article" date="2013" name="J. Bacteriol.">
        <title>Roles of HynAB and Ech, the only two hydrogenases found in the model sulfate reducer Desulfovibrio gigas.</title>
        <authorList>
            <person name="Morais-Silva F.O."/>
            <person name="Santos C.I."/>
            <person name="Rodrigues R."/>
            <person name="Pereira I.A."/>
            <person name="Rodrigues-Pousada C."/>
        </authorList>
    </citation>
    <scope>NUCLEOTIDE SEQUENCE [LARGE SCALE GENOMIC DNA]</scope>
    <source>
        <strain evidence="2">ATCC 19364 / DSM 1382 / NCIMB 9332 / VKM B-1759</strain>
    </source>
</reference>
<dbReference type="STRING" id="1121448.DGI_0075"/>
<dbReference type="KEGG" id="dgg:DGI_0075"/>
<dbReference type="PATRIC" id="fig|1121448.10.peg.74"/>
<reference evidence="2" key="2">
    <citation type="submission" date="2013-07" db="EMBL/GenBank/DDBJ databases">
        <authorList>
            <person name="Morais-Silva F.O."/>
            <person name="Rezende A.M."/>
            <person name="Pimentel C."/>
            <person name="Resende D.M."/>
            <person name="Santos C.I."/>
            <person name="Clemente C."/>
            <person name="de Oliveira L.M."/>
            <person name="da Silva S.M."/>
            <person name="Costa D.A."/>
            <person name="Varela-Raposo A."/>
            <person name="Horacio E.C.A."/>
            <person name="Matos M."/>
            <person name="Flores O."/>
            <person name="Ruiz J.C."/>
            <person name="Rodrigues-Pousada C."/>
        </authorList>
    </citation>
    <scope>NUCLEOTIDE SEQUENCE [LARGE SCALE GENOMIC DNA]</scope>
    <source>
        <strain evidence="2">ATCC 19364 / DSM 1382 / NCIMB 9332 / VKM B-1759</strain>
    </source>
</reference>
<name>T2G6V3_MEGG1</name>
<dbReference type="EMBL" id="CP006585">
    <property type="protein sequence ID" value="AGW12013.1"/>
    <property type="molecule type" value="Genomic_DNA"/>
</dbReference>
<accession>T2G6V3</accession>
<proteinExistence type="predicted"/>
<keyword evidence="2" id="KW-1185">Reference proteome</keyword>
<gene>
    <name evidence="1" type="ORF">DGI_0075</name>
</gene>
<organism evidence="1 2">
    <name type="scientific">Megalodesulfovibrio gigas (strain ATCC 19364 / DSM 1382 / NCIMB 9332 / VKM B-1759)</name>
    <name type="common">Desulfovibrio gigas</name>
    <dbReference type="NCBI Taxonomy" id="1121448"/>
    <lineage>
        <taxon>Bacteria</taxon>
        <taxon>Pseudomonadati</taxon>
        <taxon>Thermodesulfobacteriota</taxon>
        <taxon>Desulfovibrionia</taxon>
        <taxon>Desulfovibrionales</taxon>
        <taxon>Desulfovibrionaceae</taxon>
        <taxon>Megalodesulfovibrio</taxon>
    </lineage>
</organism>
<protein>
    <submittedName>
        <fullName evidence="1">Uncharacterized protein</fullName>
    </submittedName>
</protein>
<evidence type="ECO:0000313" key="1">
    <source>
        <dbReference type="EMBL" id="AGW12013.1"/>
    </source>
</evidence>
<dbReference type="OrthoDB" id="5456333at2"/>
<dbReference type="AlphaFoldDB" id="T2G6V3"/>
<dbReference type="HOGENOM" id="CLU_129196_0_0_7"/>
<dbReference type="RefSeq" id="WP_021758573.1">
    <property type="nucleotide sequence ID" value="NC_022444.1"/>
</dbReference>
<dbReference type="Proteomes" id="UP000016587">
    <property type="component" value="Chromosome"/>
</dbReference>